<dbReference type="Proteomes" id="UP001332192">
    <property type="component" value="Chromosome"/>
</dbReference>
<dbReference type="Gene3D" id="3.30.70.20">
    <property type="match status" value="2"/>
</dbReference>
<feature type="domain" description="4Fe-4S ferredoxin-type" evidence="8">
    <location>
        <begin position="133"/>
        <end position="162"/>
    </location>
</feature>
<organism evidence="9 10">
    <name type="scientific">Carboxydichorda subterranea</name>
    <dbReference type="NCBI Taxonomy" id="3109565"/>
    <lineage>
        <taxon>Bacteria</taxon>
        <taxon>Bacillati</taxon>
        <taxon>Bacillota</taxon>
        <taxon>Limnochordia</taxon>
        <taxon>Limnochordales</taxon>
        <taxon>Geochordaceae</taxon>
        <taxon>Carboxydichorda</taxon>
    </lineage>
</organism>
<dbReference type="EMBL" id="CP141615">
    <property type="protein sequence ID" value="WRP18880.1"/>
    <property type="molecule type" value="Genomic_DNA"/>
</dbReference>
<keyword evidence="10" id="KW-1185">Reference proteome</keyword>
<evidence type="ECO:0000313" key="9">
    <source>
        <dbReference type="EMBL" id="WRP18880.1"/>
    </source>
</evidence>
<dbReference type="Pfam" id="PF13247">
    <property type="entry name" value="Fer4_11"/>
    <property type="match status" value="1"/>
</dbReference>
<evidence type="ECO:0000256" key="2">
    <source>
        <dbReference type="ARBA" id="ARBA00022485"/>
    </source>
</evidence>
<evidence type="ECO:0000256" key="3">
    <source>
        <dbReference type="ARBA" id="ARBA00022723"/>
    </source>
</evidence>
<reference evidence="9 10" key="1">
    <citation type="journal article" date="2024" name="Front. Microbiol.">
        <title>Novel thermophilic genera Geochorda gen. nov. and Carboxydochorda gen. nov. from the deep terrestrial subsurface reveal the ecophysiological diversity in the class Limnochordia.</title>
        <authorList>
            <person name="Karnachuk O.V."/>
            <person name="Lukina A.P."/>
            <person name="Avakyan M.R."/>
            <person name="Kadnikov V.V."/>
            <person name="Begmatov S."/>
            <person name="Beletsky A.V."/>
            <person name="Vlasova K.G."/>
            <person name="Novikov A.A."/>
            <person name="Shcherbakova V.A."/>
            <person name="Mardanov A.V."/>
            <person name="Ravin N.V."/>
        </authorList>
    </citation>
    <scope>NUCLEOTIDE SEQUENCE [LARGE SCALE GENOMIC DNA]</scope>
    <source>
        <strain evidence="9 10">L945</strain>
    </source>
</reference>
<keyword evidence="7" id="KW-0732">Signal</keyword>
<keyword evidence="6" id="KW-0411">Iron-sulfur</keyword>
<dbReference type="InterPro" id="IPR017896">
    <property type="entry name" value="4Fe4S_Fe-S-bd"/>
</dbReference>
<feature type="signal peptide" evidence="7">
    <location>
        <begin position="1"/>
        <end position="30"/>
    </location>
</feature>
<dbReference type="CDD" id="cd10561">
    <property type="entry name" value="HybA_like"/>
    <property type="match status" value="1"/>
</dbReference>
<dbReference type="InterPro" id="IPR051555">
    <property type="entry name" value="FDH_Electron_Transfer_Unit"/>
</dbReference>
<evidence type="ECO:0000256" key="1">
    <source>
        <dbReference type="ARBA" id="ARBA00004196"/>
    </source>
</evidence>
<protein>
    <submittedName>
        <fullName evidence="9">4Fe-4S dicluster domain-containing protein</fullName>
    </submittedName>
</protein>
<feature type="chain" id="PRO_5046842275" evidence="7">
    <location>
        <begin position="31"/>
        <end position="290"/>
    </location>
</feature>
<dbReference type="PANTHER" id="PTHR43545:SF4">
    <property type="entry name" value="IRON-SULFUR PROTEIN"/>
    <property type="match status" value="1"/>
</dbReference>
<keyword evidence="4" id="KW-0677">Repeat</keyword>
<keyword evidence="3" id="KW-0479">Metal-binding</keyword>
<evidence type="ECO:0000256" key="7">
    <source>
        <dbReference type="SAM" id="SignalP"/>
    </source>
</evidence>
<keyword evidence="5" id="KW-0408">Iron</keyword>
<evidence type="ECO:0000256" key="6">
    <source>
        <dbReference type="ARBA" id="ARBA00023014"/>
    </source>
</evidence>
<dbReference type="RefSeq" id="WP_324718150.1">
    <property type="nucleotide sequence ID" value="NZ_CP141615.1"/>
</dbReference>
<dbReference type="SUPFAM" id="SSF54862">
    <property type="entry name" value="4Fe-4S ferredoxins"/>
    <property type="match status" value="1"/>
</dbReference>
<evidence type="ECO:0000256" key="4">
    <source>
        <dbReference type="ARBA" id="ARBA00022737"/>
    </source>
</evidence>
<evidence type="ECO:0000313" key="10">
    <source>
        <dbReference type="Proteomes" id="UP001332192"/>
    </source>
</evidence>
<feature type="domain" description="4Fe-4S ferredoxin-type" evidence="8">
    <location>
        <begin position="50"/>
        <end position="80"/>
    </location>
</feature>
<proteinExistence type="predicted"/>
<dbReference type="PROSITE" id="PS00198">
    <property type="entry name" value="4FE4S_FER_1"/>
    <property type="match status" value="1"/>
</dbReference>
<evidence type="ECO:0000256" key="5">
    <source>
        <dbReference type="ARBA" id="ARBA00023004"/>
    </source>
</evidence>
<keyword evidence="2" id="KW-0004">4Fe-4S</keyword>
<comment type="subcellular location">
    <subcellularLocation>
        <location evidence="1">Cell envelope</location>
    </subcellularLocation>
</comment>
<sequence length="290" mass="31214">MAVSQPERVVGRRRLLRWGAALAGAAAARAATGAAGRTARAASVVDGQAWAMLVDITQCVGCRSCVFACQEENGWKGDPEGQQLDGERWTAVREVAVKGSEEPRFVRTECFHCLQPSCADACIVGALRKTAEGPVVYDAGKCIGCRYCMIACPFQVPRYQWDQTFPLVAKCDFCADRIAAGKQPACSEACPTGATLFGRRDELVEQARARLASEPDRYVQHIYGLEEAGGTSWLFITDVPFEQLGFARVGTTPPPQRTRAWMQRVPAIAVGIAGLLAAAHVIEGRGGNHA</sequence>
<gene>
    <name evidence="9" type="ORF">U7230_00715</name>
</gene>
<name>A0ABZ1C1A4_9FIRM</name>
<evidence type="ECO:0000259" key="8">
    <source>
        <dbReference type="PROSITE" id="PS51379"/>
    </source>
</evidence>
<dbReference type="InterPro" id="IPR006311">
    <property type="entry name" value="TAT_signal"/>
</dbReference>
<accession>A0ABZ1C1A4</accession>
<dbReference type="PANTHER" id="PTHR43545">
    <property type="entry name" value="FORMATE DEHYDROGENASE, NITRATE-INDUCIBLE, IRON-SULFUR SUBUNIT"/>
    <property type="match status" value="1"/>
</dbReference>
<dbReference type="PROSITE" id="PS51379">
    <property type="entry name" value="4FE4S_FER_2"/>
    <property type="match status" value="2"/>
</dbReference>
<dbReference type="InterPro" id="IPR017900">
    <property type="entry name" value="4Fe4S_Fe_S_CS"/>
</dbReference>
<dbReference type="PROSITE" id="PS51318">
    <property type="entry name" value="TAT"/>
    <property type="match status" value="1"/>
</dbReference>